<comment type="subcellular location">
    <subcellularLocation>
        <location evidence="1">Membrane</location>
        <topology evidence="1">Multi-pass membrane protein</topology>
    </subcellularLocation>
</comment>
<name>A0ABU1DZL1_9FLAO</name>
<keyword evidence="5 6" id="KW-0472">Membrane</keyword>
<evidence type="ECO:0000256" key="6">
    <source>
        <dbReference type="SAM" id="Phobius"/>
    </source>
</evidence>
<dbReference type="PANTHER" id="PTHR42723">
    <property type="entry name" value="CHLOROPHYLL SYNTHASE"/>
    <property type="match status" value="1"/>
</dbReference>
<feature type="transmembrane region" description="Helical" evidence="6">
    <location>
        <begin position="163"/>
        <end position="182"/>
    </location>
</feature>
<dbReference type="CDD" id="cd13964">
    <property type="entry name" value="PT_UbiA_1"/>
    <property type="match status" value="1"/>
</dbReference>
<feature type="transmembrane region" description="Helical" evidence="6">
    <location>
        <begin position="218"/>
        <end position="237"/>
    </location>
</feature>
<proteinExistence type="predicted"/>
<dbReference type="RefSeq" id="WP_309521375.1">
    <property type="nucleotide sequence ID" value="NZ_JAVIXS010000001.1"/>
</dbReference>
<keyword evidence="3 6" id="KW-0812">Transmembrane</keyword>
<keyword evidence="8" id="KW-1185">Reference proteome</keyword>
<organism evidence="7 8">
    <name type="scientific">Chryseobacterium metallicongregator</name>
    <dbReference type="NCBI Taxonomy" id="3073042"/>
    <lineage>
        <taxon>Bacteria</taxon>
        <taxon>Pseudomonadati</taxon>
        <taxon>Bacteroidota</taxon>
        <taxon>Flavobacteriia</taxon>
        <taxon>Flavobacteriales</taxon>
        <taxon>Weeksellaceae</taxon>
        <taxon>Chryseobacterium group</taxon>
        <taxon>Chryseobacterium</taxon>
    </lineage>
</organism>
<feature type="transmembrane region" description="Helical" evidence="6">
    <location>
        <begin position="43"/>
        <end position="64"/>
    </location>
</feature>
<evidence type="ECO:0000256" key="3">
    <source>
        <dbReference type="ARBA" id="ARBA00022692"/>
    </source>
</evidence>
<feature type="transmembrane region" description="Helical" evidence="6">
    <location>
        <begin position="194"/>
        <end position="212"/>
    </location>
</feature>
<evidence type="ECO:0000313" key="8">
    <source>
        <dbReference type="Proteomes" id="UP001260959"/>
    </source>
</evidence>
<dbReference type="InterPro" id="IPR044878">
    <property type="entry name" value="UbiA_sf"/>
</dbReference>
<reference evidence="7 8" key="1">
    <citation type="submission" date="2023-08" db="EMBL/GenBank/DDBJ databases">
        <authorList>
            <person name="Maltman C."/>
        </authorList>
    </citation>
    <scope>NUCLEOTIDE SEQUENCE [LARGE SCALE GENOMIC DNA]</scope>
    <source>
        <strain evidence="7 8">ES2</strain>
    </source>
</reference>
<dbReference type="Gene3D" id="1.10.357.140">
    <property type="entry name" value="UbiA prenyltransferase"/>
    <property type="match status" value="1"/>
</dbReference>
<dbReference type="Proteomes" id="UP001260959">
    <property type="component" value="Unassembled WGS sequence"/>
</dbReference>
<gene>
    <name evidence="7" type="primary">eboC</name>
    <name evidence="7" type="ORF">REB14_02205</name>
</gene>
<dbReference type="NCBIfam" id="NF035940">
    <property type="entry name" value="prenyl_rel_EboC"/>
    <property type="match status" value="1"/>
</dbReference>
<feature type="transmembrane region" description="Helical" evidence="6">
    <location>
        <begin position="94"/>
        <end position="127"/>
    </location>
</feature>
<evidence type="ECO:0000256" key="5">
    <source>
        <dbReference type="ARBA" id="ARBA00023136"/>
    </source>
</evidence>
<protein>
    <submittedName>
        <fullName evidence="7">UbiA-like protein EboC</fullName>
    </submittedName>
</protein>
<feature type="transmembrane region" description="Helical" evidence="6">
    <location>
        <begin position="134"/>
        <end position="157"/>
    </location>
</feature>
<comment type="caution">
    <text evidence="7">The sequence shown here is derived from an EMBL/GenBank/DDBJ whole genome shotgun (WGS) entry which is preliminary data.</text>
</comment>
<feature type="transmembrane region" description="Helical" evidence="6">
    <location>
        <begin position="15"/>
        <end position="36"/>
    </location>
</feature>
<keyword evidence="4 6" id="KW-1133">Transmembrane helix</keyword>
<dbReference type="InterPro" id="IPR000537">
    <property type="entry name" value="UbiA_prenyltransferase"/>
</dbReference>
<evidence type="ECO:0000313" key="7">
    <source>
        <dbReference type="EMBL" id="MDR4950993.1"/>
    </source>
</evidence>
<evidence type="ECO:0000256" key="2">
    <source>
        <dbReference type="ARBA" id="ARBA00022475"/>
    </source>
</evidence>
<dbReference type="PANTHER" id="PTHR42723:SF1">
    <property type="entry name" value="CHLOROPHYLL SYNTHASE, CHLOROPLASTIC"/>
    <property type="match status" value="1"/>
</dbReference>
<keyword evidence="2" id="KW-1003">Cell membrane</keyword>
<sequence length="298" mass="32739">MSGKIYYLFALLRPANIITAISDILAGVAISGILIHQYQDYPLLLHVLLLVISTSGLYGGGIVFNDVFDLESDMISRPERILPRHLVSKKEAVILGIFMFAVGIISAFSVSVLSGFLALSICILALFYNKVSKYYFFAGSLNMGLCRGFNLLLGISIINNEVWSNGLIAIISTLFITGVTFISKKENHGNNKKVILSTFLLDFLLIFLYTFIGNLIGLKILNLLPLLFCWLAVNFLAKLLAIRFNQPDYIKIAVKTGVLSLILLNASYIAGSTDLLHALPVLILLPLSTTLSKKFAVT</sequence>
<evidence type="ECO:0000256" key="4">
    <source>
        <dbReference type="ARBA" id="ARBA00022989"/>
    </source>
</evidence>
<dbReference type="EMBL" id="JAVIXS010000001">
    <property type="protein sequence ID" value="MDR4950993.1"/>
    <property type="molecule type" value="Genomic_DNA"/>
</dbReference>
<accession>A0ABU1DZL1</accession>
<dbReference type="Pfam" id="PF01040">
    <property type="entry name" value="UbiA"/>
    <property type="match status" value="1"/>
</dbReference>
<dbReference type="InterPro" id="IPR050475">
    <property type="entry name" value="Prenyltransferase_related"/>
</dbReference>
<evidence type="ECO:0000256" key="1">
    <source>
        <dbReference type="ARBA" id="ARBA00004141"/>
    </source>
</evidence>